<dbReference type="AlphaFoldDB" id="W7IYR8"/>
<evidence type="ECO:0000313" key="4">
    <source>
        <dbReference type="Proteomes" id="UP000019277"/>
    </source>
</evidence>
<dbReference type="Proteomes" id="UP000019277">
    <property type="component" value="Unassembled WGS sequence"/>
</dbReference>
<proteinExistence type="predicted"/>
<name>W7IYR8_9PSEU</name>
<comment type="caution">
    <text evidence="3">The sequence shown here is derived from an EMBL/GenBank/DDBJ whole genome shotgun (WGS) entry which is preliminary data.</text>
</comment>
<keyword evidence="4" id="KW-1185">Reference proteome</keyword>
<keyword evidence="1" id="KW-0472">Membrane</keyword>
<sequence length="221" mass="22859">MLVAVGALLVVAVVAARGESPISAGPGVVYRPEQAAESAPPPGEFRLEPNSFLSLLSGISTGVLLLLVLAVLLIGTAGLPAMLAGVRRRRTPAGRPGFAAADAEDSSGYPAAAALAARVRRARVELSRRAPDREPGDAVIAAWVALEAAAEGVGTPRAAHHTPTEFTAEVSAHHDVDTAALADLRGLYHRARFAAHRPLSQADADGAERALARIERSLVAR</sequence>
<keyword evidence="1" id="KW-0812">Transmembrane</keyword>
<accession>W7IYR8</accession>
<dbReference type="EMBL" id="AYXG01000215">
    <property type="protein sequence ID" value="EWC59169.1"/>
    <property type="molecule type" value="Genomic_DNA"/>
</dbReference>
<dbReference type="eggNOG" id="ENOG50331S3">
    <property type="taxonomic scope" value="Bacteria"/>
</dbReference>
<gene>
    <name evidence="3" type="ORF">UO65_5516</name>
</gene>
<evidence type="ECO:0000259" key="2">
    <source>
        <dbReference type="Pfam" id="PF13559"/>
    </source>
</evidence>
<dbReference type="STRING" id="909613.UO65_5516"/>
<evidence type="ECO:0000313" key="3">
    <source>
        <dbReference type="EMBL" id="EWC59169.1"/>
    </source>
</evidence>
<dbReference type="InterPro" id="IPR025403">
    <property type="entry name" value="TgpA-like_C"/>
</dbReference>
<dbReference type="Pfam" id="PF13559">
    <property type="entry name" value="DUF4129"/>
    <property type="match status" value="1"/>
</dbReference>
<protein>
    <recommendedName>
        <fullName evidence="2">Protein-glutamine gamma-glutamyltransferase-like C-terminal domain-containing protein</fullName>
    </recommendedName>
</protein>
<reference evidence="3 4" key="1">
    <citation type="journal article" date="2014" name="Genome Announc.">
        <title>Draft Genome Sequence of the Antitrypanosomally Active Sponge-Associated Bacterium Actinokineospora sp. Strain EG49.</title>
        <authorList>
            <person name="Harjes J."/>
            <person name="Ryu T."/>
            <person name="Abdelmohsen U.R."/>
            <person name="Moitinho-Silva L."/>
            <person name="Horn H."/>
            <person name="Ravasi T."/>
            <person name="Hentschel U."/>
        </authorList>
    </citation>
    <scope>NUCLEOTIDE SEQUENCE [LARGE SCALE GENOMIC DNA]</scope>
    <source>
        <strain evidence="3 4">EG49</strain>
    </source>
</reference>
<organism evidence="3 4">
    <name type="scientific">Actinokineospora spheciospongiae</name>
    <dbReference type="NCBI Taxonomy" id="909613"/>
    <lineage>
        <taxon>Bacteria</taxon>
        <taxon>Bacillati</taxon>
        <taxon>Actinomycetota</taxon>
        <taxon>Actinomycetes</taxon>
        <taxon>Pseudonocardiales</taxon>
        <taxon>Pseudonocardiaceae</taxon>
        <taxon>Actinokineospora</taxon>
    </lineage>
</organism>
<feature type="domain" description="Protein-glutamine gamma-glutamyltransferase-like C-terminal" evidence="2">
    <location>
        <begin position="142"/>
        <end position="211"/>
    </location>
</feature>
<keyword evidence="1" id="KW-1133">Transmembrane helix</keyword>
<evidence type="ECO:0000256" key="1">
    <source>
        <dbReference type="SAM" id="Phobius"/>
    </source>
</evidence>
<feature type="transmembrane region" description="Helical" evidence="1">
    <location>
        <begin position="63"/>
        <end position="86"/>
    </location>
</feature>